<gene>
    <name evidence="2" type="ORF">PSON_ATCC_30995.1.T0870070</name>
</gene>
<sequence>MFQTQNFLNQYEIETQQSQPDNQLIQSTDDFEQVISSLSNLMMYIAYENQTQLNDEDSQNQSEMQVNRALSDLDSQKEYPNDFSFKTYHPSIFFEGPSYNLYKSTLLNGIDKEDHNEELIQEQSQNDDDIECQVYLNLTQIKALMKSQSTRKKQLNNQIFQQQQEQISIENQSNQKRFSISDLDIEQDEQITDDYSLNVEDKIQSYNSNFIILEKFSSQFKSKSQTKTS</sequence>
<dbReference type="Proteomes" id="UP000692954">
    <property type="component" value="Unassembled WGS sequence"/>
</dbReference>
<organism evidence="2 3">
    <name type="scientific">Paramecium sonneborni</name>
    <dbReference type="NCBI Taxonomy" id="65129"/>
    <lineage>
        <taxon>Eukaryota</taxon>
        <taxon>Sar</taxon>
        <taxon>Alveolata</taxon>
        <taxon>Ciliophora</taxon>
        <taxon>Intramacronucleata</taxon>
        <taxon>Oligohymenophorea</taxon>
        <taxon>Peniculida</taxon>
        <taxon>Parameciidae</taxon>
        <taxon>Paramecium</taxon>
    </lineage>
</organism>
<accession>A0A8S1PVM7</accession>
<evidence type="ECO:0000313" key="3">
    <source>
        <dbReference type="Proteomes" id="UP000692954"/>
    </source>
</evidence>
<dbReference type="AlphaFoldDB" id="A0A8S1PVM7"/>
<dbReference type="EMBL" id="CAJJDN010000087">
    <property type="protein sequence ID" value="CAD8106613.1"/>
    <property type="molecule type" value="Genomic_DNA"/>
</dbReference>
<keyword evidence="1" id="KW-0175">Coiled coil</keyword>
<comment type="caution">
    <text evidence="2">The sequence shown here is derived from an EMBL/GenBank/DDBJ whole genome shotgun (WGS) entry which is preliminary data.</text>
</comment>
<feature type="coiled-coil region" evidence="1">
    <location>
        <begin position="138"/>
        <end position="172"/>
    </location>
</feature>
<proteinExistence type="predicted"/>
<name>A0A8S1PVM7_9CILI</name>
<evidence type="ECO:0000313" key="2">
    <source>
        <dbReference type="EMBL" id="CAD8106613.1"/>
    </source>
</evidence>
<evidence type="ECO:0000256" key="1">
    <source>
        <dbReference type="SAM" id="Coils"/>
    </source>
</evidence>
<keyword evidence="3" id="KW-1185">Reference proteome</keyword>
<protein>
    <submittedName>
        <fullName evidence="2">Uncharacterized protein</fullName>
    </submittedName>
</protein>
<reference evidence="2" key="1">
    <citation type="submission" date="2021-01" db="EMBL/GenBank/DDBJ databases">
        <authorList>
            <consortium name="Genoscope - CEA"/>
            <person name="William W."/>
        </authorList>
    </citation>
    <scope>NUCLEOTIDE SEQUENCE</scope>
</reference>